<dbReference type="PANTHER" id="PTHR32080">
    <property type="entry name" value="ANTIFUNGAL PROTEIN GINKBILOBIN-2-LIKE"/>
    <property type="match status" value="1"/>
</dbReference>
<evidence type="ECO:0000256" key="10">
    <source>
        <dbReference type="ARBA" id="ARBA00023136"/>
    </source>
</evidence>
<dbReference type="KEGG" id="gmx:100781414"/>
<evidence type="ECO:0000256" key="4">
    <source>
        <dbReference type="ARBA" id="ARBA00022581"/>
    </source>
</evidence>
<dbReference type="SMR" id="A0A0R4J3V7"/>
<evidence type="ECO:0000313" key="20">
    <source>
        <dbReference type="Proteomes" id="UP000008827"/>
    </source>
</evidence>
<dbReference type="GO" id="GO:0042742">
    <property type="term" value="P:defense response to bacterium"/>
    <property type="evidence" value="ECO:0000318"/>
    <property type="project" value="GO_Central"/>
</dbReference>
<sequence length="287" mass="30875">MRNANMVLVLLFLMAIFSAMTTPSTSAIDTFIFGGCSQAKFTPGSAYENTVNSLLTSLVNSAAFANYNNFTVPASSDTVYGLFQCRGDLPNDQCSRCVSRAVTQLGTLCFASCGGALQLDGCFVKYDNTTFIGVEDKTLVSKKCGPSVGLTSDALSRREAVLAYLQTSDGVYKTFRTSGYGDFQGVAQCTGDLSPSQCQDCLSDSIQRFKTDCGPTTWAEIYLAKCYARYSEAGTRSRANNNDDSNHNDDEIEKTLAILIGLIAGVALIIVFLSFLSKVCEKHKGGK</sequence>
<dbReference type="FunFam" id="3.30.430.20:FF:000001">
    <property type="entry name" value="cysteine-rich repeat secretory protein 3"/>
    <property type="match status" value="1"/>
</dbReference>
<gene>
    <name evidence="19" type="primary">LOC100781414</name>
    <name evidence="18" type="ORF">GLYMA_08G042600</name>
</gene>
<keyword evidence="10 15" id="KW-0472">Membrane</keyword>
<dbReference type="GO" id="GO:0005886">
    <property type="term" value="C:plasma membrane"/>
    <property type="evidence" value="ECO:0007669"/>
    <property type="project" value="UniProtKB-SubCell"/>
</dbReference>
<evidence type="ECO:0000256" key="9">
    <source>
        <dbReference type="ARBA" id="ARBA00022989"/>
    </source>
</evidence>
<evidence type="ECO:0000313" key="18">
    <source>
        <dbReference type="EMBL" id="KRH41658.1"/>
    </source>
</evidence>
<keyword evidence="2" id="KW-0813">Transport</keyword>
<reference evidence="18 19" key="1">
    <citation type="journal article" date="2010" name="Nature">
        <title>Genome sequence of the palaeopolyploid soybean.</title>
        <authorList>
            <person name="Schmutz J."/>
            <person name="Cannon S.B."/>
            <person name="Schlueter J."/>
            <person name="Ma J."/>
            <person name="Mitros T."/>
            <person name="Nelson W."/>
            <person name="Hyten D.L."/>
            <person name="Song Q."/>
            <person name="Thelen J.J."/>
            <person name="Cheng J."/>
            <person name="Xu D."/>
            <person name="Hellsten U."/>
            <person name="May G.D."/>
            <person name="Yu Y."/>
            <person name="Sakurai T."/>
            <person name="Umezawa T."/>
            <person name="Bhattacharyya M.K."/>
            <person name="Sandhu D."/>
            <person name="Valliyodan B."/>
            <person name="Lindquist E."/>
            <person name="Peto M."/>
            <person name="Grant D."/>
            <person name="Shu S."/>
            <person name="Goodstein D."/>
            <person name="Barry K."/>
            <person name="Futrell-Griggs M."/>
            <person name="Abernathy B."/>
            <person name="Du J."/>
            <person name="Tian Z."/>
            <person name="Zhu L."/>
            <person name="Gill N."/>
            <person name="Joshi T."/>
            <person name="Libault M."/>
            <person name="Sethuraman A."/>
            <person name="Zhang X.-C."/>
            <person name="Shinozaki K."/>
            <person name="Nguyen H.T."/>
            <person name="Wing R.A."/>
            <person name="Cregan P."/>
            <person name="Specht J."/>
            <person name="Grimwood J."/>
            <person name="Rokhsar D."/>
            <person name="Stacey G."/>
            <person name="Shoemaker R.C."/>
            <person name="Jackson S.A."/>
        </authorList>
    </citation>
    <scope>NUCLEOTIDE SEQUENCE [LARGE SCALE GENOMIC DNA]</scope>
    <source>
        <strain evidence="19">cv. Williams 82</strain>
        <tissue evidence="18">Callus</tissue>
    </source>
</reference>
<evidence type="ECO:0000256" key="14">
    <source>
        <dbReference type="ARBA" id="ARBA00064287"/>
    </source>
</evidence>
<dbReference type="InterPro" id="IPR038408">
    <property type="entry name" value="GNK2_sf"/>
</dbReference>
<protein>
    <recommendedName>
        <fullName evidence="17">Gnk2-homologous domain-containing protein</fullName>
    </recommendedName>
</protein>
<evidence type="ECO:0000256" key="2">
    <source>
        <dbReference type="ARBA" id="ARBA00022448"/>
    </source>
</evidence>
<proteinExistence type="inferred from homology"/>
<evidence type="ECO:0000256" key="11">
    <source>
        <dbReference type="ARBA" id="ARBA00023157"/>
    </source>
</evidence>
<dbReference type="GO" id="GO:0009506">
    <property type="term" value="C:plasmodesma"/>
    <property type="evidence" value="ECO:0000318"/>
    <property type="project" value="GO_Central"/>
</dbReference>
<dbReference type="Proteomes" id="UP000008827">
    <property type="component" value="Chromosome 8"/>
</dbReference>
<comment type="subunit">
    <text evidence="14">(Microbial infection) Interacts with Grapevine fanleaf virus (GFLV) 2B-MP.</text>
</comment>
<keyword evidence="8" id="KW-0965">Cell junction</keyword>
<evidence type="ECO:0000256" key="7">
    <source>
        <dbReference type="ARBA" id="ARBA00022737"/>
    </source>
</evidence>
<dbReference type="InterPro" id="IPR002902">
    <property type="entry name" value="GNK2"/>
</dbReference>
<evidence type="ECO:0000313" key="19">
    <source>
        <dbReference type="EnsemblPlants" id="KRH41658"/>
    </source>
</evidence>
<dbReference type="InterPro" id="IPR051378">
    <property type="entry name" value="Cell2Cell_Antifungal"/>
</dbReference>
<feature type="signal peptide" evidence="16">
    <location>
        <begin position="1"/>
        <end position="21"/>
    </location>
</feature>
<accession>A0A0R4J3V7</accession>
<comment type="subcellular location">
    <subcellularLocation>
        <location evidence="12">Cell junction</location>
        <location evidence="12">Plasmodesma</location>
    </subcellularLocation>
    <subcellularLocation>
        <location evidence="1">Cell membrane</location>
        <topology evidence="1">Single-pass type I membrane protein</topology>
    </subcellularLocation>
</comment>
<evidence type="ECO:0000256" key="15">
    <source>
        <dbReference type="SAM" id="Phobius"/>
    </source>
</evidence>
<evidence type="ECO:0000256" key="13">
    <source>
        <dbReference type="ARBA" id="ARBA00038393"/>
    </source>
</evidence>
<evidence type="ECO:0000256" key="1">
    <source>
        <dbReference type="ARBA" id="ARBA00004251"/>
    </source>
</evidence>
<dbReference type="PANTHER" id="PTHR32080:SF31">
    <property type="entry name" value="PLASMODESMATA-LOCATED PROTEIN 6"/>
    <property type="match status" value="1"/>
</dbReference>
<keyword evidence="5 15" id="KW-0812">Transmembrane</keyword>
<dbReference type="Gramene" id="KRH41658">
    <property type="protein sequence ID" value="KRH41658"/>
    <property type="gene ID" value="GLYMA_08G042600"/>
</dbReference>
<dbReference type="FunFam" id="3.30.430.20:FF:000020">
    <property type="entry name" value="Cysteine-rich repeat secretory protein 60"/>
    <property type="match status" value="1"/>
</dbReference>
<evidence type="ECO:0000256" key="3">
    <source>
        <dbReference type="ARBA" id="ARBA00022475"/>
    </source>
</evidence>
<dbReference type="Pfam" id="PF01657">
    <property type="entry name" value="Stress-antifung"/>
    <property type="match status" value="2"/>
</dbReference>
<keyword evidence="11" id="KW-1015">Disulfide bond</keyword>
<dbReference type="PaxDb" id="3847-GLYMA08G04730.1"/>
<dbReference type="Gene3D" id="3.30.430.20">
    <property type="entry name" value="Gnk2 domain, C-X8-C-X2-C motif"/>
    <property type="match status" value="2"/>
</dbReference>
<dbReference type="CDD" id="cd23509">
    <property type="entry name" value="Gnk2-like"/>
    <property type="match status" value="2"/>
</dbReference>
<dbReference type="AlphaFoldDB" id="A0A0R4J3V7"/>
<keyword evidence="7" id="KW-0677">Repeat</keyword>
<evidence type="ECO:0000256" key="8">
    <source>
        <dbReference type="ARBA" id="ARBA00022949"/>
    </source>
</evidence>
<feature type="domain" description="Gnk2-homologous" evidence="17">
    <location>
        <begin position="29"/>
        <end position="131"/>
    </location>
</feature>
<reference evidence="18" key="3">
    <citation type="submission" date="2018-07" db="EMBL/GenBank/DDBJ databases">
        <title>WGS assembly of Glycine max.</title>
        <authorList>
            <person name="Schmutz J."/>
            <person name="Cannon S."/>
            <person name="Schlueter J."/>
            <person name="Ma J."/>
            <person name="Mitros T."/>
            <person name="Nelson W."/>
            <person name="Hyten D."/>
            <person name="Song Q."/>
            <person name="Thelen J."/>
            <person name="Cheng J."/>
            <person name="Xu D."/>
            <person name="Hellsten U."/>
            <person name="May G."/>
            <person name="Yu Y."/>
            <person name="Sakurai T."/>
            <person name="Umezawa T."/>
            <person name="Bhattacharyya M."/>
            <person name="Sandhu D."/>
            <person name="Valliyodan B."/>
            <person name="Lindquist E."/>
            <person name="Peto M."/>
            <person name="Grant D."/>
            <person name="Shu S."/>
            <person name="Goodstein D."/>
            <person name="Barry K."/>
            <person name="Futrell-Griggs M."/>
            <person name="Abernathy B."/>
            <person name="Du J."/>
            <person name="Tian Z."/>
            <person name="Zhu L."/>
            <person name="Gill N."/>
            <person name="Joshi T."/>
            <person name="Libault M."/>
            <person name="Sethuraman A."/>
            <person name="Zhang X."/>
            <person name="Shinozaki K."/>
            <person name="Nguyen H."/>
            <person name="Wing R."/>
            <person name="Cregan P."/>
            <person name="Specht J."/>
            <person name="Grimwood J."/>
            <person name="Rokhsar D."/>
            <person name="Stacey G."/>
            <person name="Shoemaker R."/>
            <person name="Jackson S."/>
        </authorList>
    </citation>
    <scope>NUCLEOTIDE SEQUENCE</scope>
    <source>
        <tissue evidence="18">Callus</tissue>
    </source>
</reference>
<evidence type="ECO:0000256" key="6">
    <source>
        <dbReference type="ARBA" id="ARBA00022729"/>
    </source>
</evidence>
<dbReference type="EnsemblPlants" id="KRH41658">
    <property type="protein sequence ID" value="KRH41658"/>
    <property type="gene ID" value="GLYMA_08G042600"/>
</dbReference>
<comment type="similarity">
    <text evidence="13">Belongs to the cysteine-rich repeat secretory protein family. Plasmodesmata-located proteins (PDLD) subfamily.</text>
</comment>
<dbReference type="OrthoDB" id="1097929at2759"/>
<evidence type="ECO:0000256" key="16">
    <source>
        <dbReference type="SAM" id="SignalP"/>
    </source>
</evidence>
<feature type="transmembrane region" description="Helical" evidence="15">
    <location>
        <begin position="256"/>
        <end position="277"/>
    </location>
</feature>
<evidence type="ECO:0000259" key="17">
    <source>
        <dbReference type="PROSITE" id="PS51473"/>
    </source>
</evidence>
<name>A0A0R4J3V7_SOYBN</name>
<feature type="domain" description="Gnk2-homologous" evidence="17">
    <location>
        <begin position="136"/>
        <end position="235"/>
    </location>
</feature>
<keyword evidence="6 16" id="KW-0732">Signal</keyword>
<dbReference type="eggNOG" id="ENOG502QWR4">
    <property type="taxonomic scope" value="Eukaryota"/>
</dbReference>
<keyword evidence="20" id="KW-1185">Reference proteome</keyword>
<keyword evidence="3" id="KW-1003">Cell membrane</keyword>
<dbReference type="PROSITE" id="PS51473">
    <property type="entry name" value="GNK2"/>
    <property type="match status" value="2"/>
</dbReference>
<reference evidence="19" key="2">
    <citation type="submission" date="2018-02" db="UniProtKB">
        <authorList>
            <consortium name="EnsemblPlants"/>
        </authorList>
    </citation>
    <scope>IDENTIFICATION</scope>
    <source>
        <strain evidence="19">Williams 82</strain>
    </source>
</reference>
<keyword evidence="9 15" id="KW-1133">Transmembrane helix</keyword>
<feature type="chain" id="PRO_5014522758" description="Gnk2-homologous domain-containing protein" evidence="16">
    <location>
        <begin position="22"/>
        <end position="287"/>
    </location>
</feature>
<dbReference type="EMBL" id="CM000841">
    <property type="protein sequence ID" value="KRH41658.1"/>
    <property type="molecule type" value="Genomic_DNA"/>
</dbReference>
<dbReference type="RefSeq" id="XP_003530728.1">
    <property type="nucleotide sequence ID" value="XM_003530680.5"/>
</dbReference>
<dbReference type="OMA" id="GGCSQAK"/>
<keyword evidence="4" id="KW-0945">Host-virus interaction</keyword>
<dbReference type="GeneID" id="100781414"/>
<organism evidence="18">
    <name type="scientific">Glycine max</name>
    <name type="common">Soybean</name>
    <name type="synonym">Glycine hispida</name>
    <dbReference type="NCBI Taxonomy" id="3847"/>
    <lineage>
        <taxon>Eukaryota</taxon>
        <taxon>Viridiplantae</taxon>
        <taxon>Streptophyta</taxon>
        <taxon>Embryophyta</taxon>
        <taxon>Tracheophyta</taxon>
        <taxon>Spermatophyta</taxon>
        <taxon>Magnoliopsida</taxon>
        <taxon>eudicotyledons</taxon>
        <taxon>Gunneridae</taxon>
        <taxon>Pentapetalae</taxon>
        <taxon>rosids</taxon>
        <taxon>fabids</taxon>
        <taxon>Fabales</taxon>
        <taxon>Fabaceae</taxon>
        <taxon>Papilionoideae</taxon>
        <taxon>50 kb inversion clade</taxon>
        <taxon>NPAAA clade</taxon>
        <taxon>indigoferoid/millettioid clade</taxon>
        <taxon>Phaseoleae</taxon>
        <taxon>Glycine</taxon>
        <taxon>Glycine subgen. Soja</taxon>
    </lineage>
</organism>
<evidence type="ECO:0000256" key="5">
    <source>
        <dbReference type="ARBA" id="ARBA00022692"/>
    </source>
</evidence>
<evidence type="ECO:0000256" key="12">
    <source>
        <dbReference type="ARBA" id="ARBA00024184"/>
    </source>
</evidence>